<dbReference type="PRINTS" id="PR00081">
    <property type="entry name" value="GDHRDH"/>
</dbReference>
<dbReference type="InterPro" id="IPR052184">
    <property type="entry name" value="SDR_enzymes"/>
</dbReference>
<dbReference type="PANTHER" id="PTHR45458">
    <property type="entry name" value="SHORT-CHAIN DEHYDROGENASE/REDUCTASE SDR"/>
    <property type="match status" value="1"/>
</dbReference>
<keyword evidence="2" id="KW-1185">Reference proteome</keyword>
<dbReference type="InterPro" id="IPR036291">
    <property type="entry name" value="NAD(P)-bd_dom_sf"/>
</dbReference>
<dbReference type="GO" id="GO:0016616">
    <property type="term" value="F:oxidoreductase activity, acting on the CH-OH group of donors, NAD or NADP as acceptor"/>
    <property type="evidence" value="ECO:0007669"/>
    <property type="project" value="TreeGrafter"/>
</dbReference>
<organism evidence="1 2">
    <name type="scientific">Phreatobacter aquaticus</name>
    <dbReference type="NCBI Taxonomy" id="2570229"/>
    <lineage>
        <taxon>Bacteria</taxon>
        <taxon>Pseudomonadati</taxon>
        <taxon>Pseudomonadota</taxon>
        <taxon>Alphaproteobacteria</taxon>
        <taxon>Hyphomicrobiales</taxon>
        <taxon>Phreatobacteraceae</taxon>
        <taxon>Phreatobacter</taxon>
    </lineage>
</organism>
<sequence length="233" mass="24184">MRTYLITGANRGIGLAITEQLLARGDKVVATARQPAEAQALAKLAASASGRLVVVELDVASPASIATLPAQLAKADITALDVLINNAGMIGPKRQSTLDMDFDGFAETLAVNTLAPLRVAQVALPLLKAAKGSKILTITSRMGSLSHMTSDRIAYRTSKAAVNKVMQGLSTDLAPEGIVVAVAHPGWVKTDMGGQAAAIEPAESARGLIAVVDGMTSGDVCTFYDYSGQIIPW</sequence>
<dbReference type="KEGG" id="paqt:E8L99_21940"/>
<reference evidence="1 2" key="1">
    <citation type="submission" date="2019-04" db="EMBL/GenBank/DDBJ databases">
        <title>Phreatobacter aquaticus sp. nov.</title>
        <authorList>
            <person name="Choi A."/>
            <person name="Baek K."/>
        </authorList>
    </citation>
    <scope>NUCLEOTIDE SEQUENCE [LARGE SCALE GENOMIC DNA]</scope>
    <source>
        <strain evidence="1 2">NMCR1094</strain>
    </source>
</reference>
<dbReference type="Proteomes" id="UP000298588">
    <property type="component" value="Chromosome"/>
</dbReference>
<dbReference type="AlphaFoldDB" id="A0A4D7QRY8"/>
<protein>
    <submittedName>
        <fullName evidence="1">SDR family oxidoreductase</fullName>
    </submittedName>
</protein>
<dbReference type="OrthoDB" id="9785826at2"/>
<evidence type="ECO:0000313" key="1">
    <source>
        <dbReference type="EMBL" id="QCK88229.1"/>
    </source>
</evidence>
<accession>A0A4D7QRY8</accession>
<proteinExistence type="predicted"/>
<dbReference type="CDD" id="cd05325">
    <property type="entry name" value="carb_red_sniffer_like_SDR_c"/>
    <property type="match status" value="1"/>
</dbReference>
<dbReference type="Pfam" id="PF00106">
    <property type="entry name" value="adh_short"/>
    <property type="match status" value="1"/>
</dbReference>
<dbReference type="SUPFAM" id="SSF51735">
    <property type="entry name" value="NAD(P)-binding Rossmann-fold domains"/>
    <property type="match status" value="1"/>
</dbReference>
<dbReference type="PANTHER" id="PTHR45458:SF1">
    <property type="entry name" value="SHORT CHAIN DEHYDROGENASE"/>
    <property type="match status" value="1"/>
</dbReference>
<dbReference type="InterPro" id="IPR002347">
    <property type="entry name" value="SDR_fam"/>
</dbReference>
<dbReference type="RefSeq" id="WP_137101557.1">
    <property type="nucleotide sequence ID" value="NZ_CP039865.1"/>
</dbReference>
<dbReference type="Gene3D" id="3.40.50.720">
    <property type="entry name" value="NAD(P)-binding Rossmann-like Domain"/>
    <property type="match status" value="1"/>
</dbReference>
<evidence type="ECO:0000313" key="2">
    <source>
        <dbReference type="Proteomes" id="UP000298588"/>
    </source>
</evidence>
<dbReference type="EMBL" id="CP039865">
    <property type="protein sequence ID" value="QCK88229.1"/>
    <property type="molecule type" value="Genomic_DNA"/>
</dbReference>
<name>A0A4D7QRY8_9HYPH</name>
<gene>
    <name evidence="1" type="ORF">E8L99_21940</name>
</gene>